<keyword evidence="10" id="KW-1133">Transmembrane helix</keyword>
<dbReference type="Pfam" id="PF02518">
    <property type="entry name" value="HATPase_c"/>
    <property type="match status" value="1"/>
</dbReference>
<dbReference type="GO" id="GO:0005524">
    <property type="term" value="F:ATP binding"/>
    <property type="evidence" value="ECO:0007669"/>
    <property type="project" value="UniProtKB-KW"/>
</dbReference>
<feature type="transmembrane region" description="Helical" evidence="10">
    <location>
        <begin position="55"/>
        <end position="74"/>
    </location>
</feature>
<comment type="subcellular location">
    <subcellularLocation>
        <location evidence="2">Cell membrane</location>
        <topology evidence="2">Multi-pass membrane protein</topology>
    </subcellularLocation>
</comment>
<reference evidence="12 13" key="1">
    <citation type="submission" date="2017-05" db="EMBL/GenBank/DDBJ databases">
        <title>Genomic insights into alkan degradation activity of Oleiphilus messinensis.</title>
        <authorList>
            <person name="Kozyavkin S.A."/>
            <person name="Slesarev A.I."/>
            <person name="Golyshin P.N."/>
            <person name="Korzhenkov A."/>
            <person name="Golyshina O.N."/>
            <person name="Toshchakov S.V."/>
        </authorList>
    </citation>
    <scope>NUCLEOTIDE SEQUENCE [LARGE SCALE GENOMIC DNA]</scope>
    <source>
        <strain evidence="12 13">ME102</strain>
    </source>
</reference>
<dbReference type="SUPFAM" id="SSF47384">
    <property type="entry name" value="Homodimeric domain of signal transducing histidine kinase"/>
    <property type="match status" value="1"/>
</dbReference>
<proteinExistence type="predicted"/>
<keyword evidence="5" id="KW-0597">Phosphoprotein</keyword>
<dbReference type="InterPro" id="IPR003594">
    <property type="entry name" value="HATPase_dom"/>
</dbReference>
<evidence type="ECO:0000256" key="3">
    <source>
        <dbReference type="ARBA" id="ARBA00012438"/>
    </source>
</evidence>
<dbReference type="GO" id="GO:0005886">
    <property type="term" value="C:plasma membrane"/>
    <property type="evidence" value="ECO:0007669"/>
    <property type="project" value="UniProtKB-SubCell"/>
</dbReference>
<dbReference type="SUPFAM" id="SSF55874">
    <property type="entry name" value="ATPase domain of HSP90 chaperone/DNA topoisomerase II/histidine kinase"/>
    <property type="match status" value="1"/>
</dbReference>
<dbReference type="InterPro" id="IPR036890">
    <property type="entry name" value="HATPase_C_sf"/>
</dbReference>
<dbReference type="EC" id="2.7.13.3" evidence="3"/>
<dbReference type="Gene3D" id="1.10.287.130">
    <property type="match status" value="1"/>
</dbReference>
<dbReference type="PRINTS" id="PR00344">
    <property type="entry name" value="BCTRLSENSOR"/>
</dbReference>
<evidence type="ECO:0000256" key="7">
    <source>
        <dbReference type="ARBA" id="ARBA00022741"/>
    </source>
</evidence>
<dbReference type="GO" id="GO:0009847">
    <property type="term" value="P:spore germination"/>
    <property type="evidence" value="ECO:0007669"/>
    <property type="project" value="InterPro"/>
</dbReference>
<dbReference type="GO" id="GO:0000155">
    <property type="term" value="F:phosphorelay sensor kinase activity"/>
    <property type="evidence" value="ECO:0007669"/>
    <property type="project" value="InterPro"/>
</dbReference>
<dbReference type="InterPro" id="IPR005467">
    <property type="entry name" value="His_kinase_dom"/>
</dbReference>
<dbReference type="OrthoDB" id="9785252at2"/>
<dbReference type="InterPro" id="IPR036097">
    <property type="entry name" value="HisK_dim/P_sf"/>
</dbReference>
<feature type="transmembrane region" description="Helical" evidence="10">
    <location>
        <begin position="115"/>
        <end position="145"/>
    </location>
</feature>
<feature type="transmembrane region" description="Helical" evidence="10">
    <location>
        <begin position="165"/>
        <end position="186"/>
    </location>
</feature>
<keyword evidence="10" id="KW-0812">Transmembrane</keyword>
<keyword evidence="13" id="KW-1185">Reference proteome</keyword>
<keyword evidence="8 12" id="KW-0418">Kinase</keyword>
<dbReference type="RefSeq" id="WP_087460595.1">
    <property type="nucleotide sequence ID" value="NZ_CP021425.1"/>
</dbReference>
<gene>
    <name evidence="12" type="ORF">OLMES_1414</name>
</gene>
<dbReference type="InterPro" id="IPR004358">
    <property type="entry name" value="Sig_transdc_His_kin-like_C"/>
</dbReference>
<comment type="catalytic activity">
    <reaction evidence="1">
        <text>ATP + protein L-histidine = ADP + protein N-phospho-L-histidine.</text>
        <dbReference type="EC" id="2.7.13.3"/>
    </reaction>
</comment>
<evidence type="ECO:0000256" key="10">
    <source>
        <dbReference type="SAM" id="Phobius"/>
    </source>
</evidence>
<dbReference type="KEGG" id="ome:OLMES_1414"/>
<dbReference type="InterPro" id="IPR004761">
    <property type="entry name" value="Spore_GerAB"/>
</dbReference>
<evidence type="ECO:0000256" key="1">
    <source>
        <dbReference type="ARBA" id="ARBA00000085"/>
    </source>
</evidence>
<keyword evidence="6" id="KW-0808">Transferase</keyword>
<sequence>MNINKIEINRLLRQGHDDQRYALHLVWLRIVLLVLWGGAIATAQWGLEIQLPFQFLWGIFALHLAVVLHGWWRTRGKQLVASNKEVAVNLALDVTVLTLLLYLSGGWTNPLVGLYLVPLAIAAATLKAWHTWLLCALTICCYSLLTRYFQPLPHIHSAHMSDFSLHVMGMWLTFLISAVIIAYFVVRMAGSLRSSAERLALAREKNLRNEQLIGLATLAGGAAHELGTPLSTIAIVASELERENLPDEVRQDLAIIASQVQICKEILQRMTNSARAVRAEKGELKPLTAHVDWLVERWRLMRPSARLAYSPQSIEAGPDVVMDVTLIHAIFNLLNNAADVSDAPIELQLDWTPSRIVLHILDRGPGLTPELLAQSREVGTTSKAQGMGVGLMLVNATIEQLGGQVVCNDREGGGAIVSIILPISAISTR</sequence>
<keyword evidence="7" id="KW-0547">Nucleotide-binding</keyword>
<evidence type="ECO:0000259" key="11">
    <source>
        <dbReference type="PROSITE" id="PS50109"/>
    </source>
</evidence>
<feature type="transmembrane region" description="Helical" evidence="10">
    <location>
        <begin position="21"/>
        <end position="43"/>
    </location>
</feature>
<organism evidence="12 13">
    <name type="scientific">Oleiphilus messinensis</name>
    <dbReference type="NCBI Taxonomy" id="141451"/>
    <lineage>
        <taxon>Bacteria</taxon>
        <taxon>Pseudomonadati</taxon>
        <taxon>Pseudomonadota</taxon>
        <taxon>Gammaproteobacteria</taxon>
        <taxon>Oceanospirillales</taxon>
        <taxon>Oleiphilaceae</taxon>
        <taxon>Oleiphilus</taxon>
    </lineage>
</organism>
<feature type="transmembrane region" description="Helical" evidence="10">
    <location>
        <begin position="86"/>
        <end position="103"/>
    </location>
</feature>
<dbReference type="SMART" id="SM00388">
    <property type="entry name" value="HisKA"/>
    <property type="match status" value="1"/>
</dbReference>
<evidence type="ECO:0000313" key="12">
    <source>
        <dbReference type="EMBL" id="ARU55491.1"/>
    </source>
</evidence>
<dbReference type="Pfam" id="PF03845">
    <property type="entry name" value="Spore_permease"/>
    <property type="match status" value="1"/>
</dbReference>
<dbReference type="InterPro" id="IPR003661">
    <property type="entry name" value="HisK_dim/P_dom"/>
</dbReference>
<dbReference type="Proteomes" id="UP000196027">
    <property type="component" value="Chromosome"/>
</dbReference>
<dbReference type="Gene3D" id="3.30.565.10">
    <property type="entry name" value="Histidine kinase-like ATPase, C-terminal domain"/>
    <property type="match status" value="1"/>
</dbReference>
<accession>A0A1Y0I502</accession>
<dbReference type="EMBL" id="CP021425">
    <property type="protein sequence ID" value="ARU55491.1"/>
    <property type="molecule type" value="Genomic_DNA"/>
</dbReference>
<evidence type="ECO:0000256" key="4">
    <source>
        <dbReference type="ARBA" id="ARBA00022475"/>
    </source>
</evidence>
<evidence type="ECO:0000256" key="8">
    <source>
        <dbReference type="ARBA" id="ARBA00022777"/>
    </source>
</evidence>
<evidence type="ECO:0000313" key="13">
    <source>
        <dbReference type="Proteomes" id="UP000196027"/>
    </source>
</evidence>
<evidence type="ECO:0000256" key="9">
    <source>
        <dbReference type="ARBA" id="ARBA00022840"/>
    </source>
</evidence>
<keyword evidence="9" id="KW-0067">ATP-binding</keyword>
<dbReference type="InterPro" id="IPR050980">
    <property type="entry name" value="2C_sensor_his_kinase"/>
</dbReference>
<protein>
    <recommendedName>
        <fullName evidence="3">histidine kinase</fullName>
        <ecNumber evidence="3">2.7.13.3</ecNumber>
    </recommendedName>
</protein>
<dbReference type="SMART" id="SM00387">
    <property type="entry name" value="HATPase_c"/>
    <property type="match status" value="1"/>
</dbReference>
<dbReference type="PROSITE" id="PS50109">
    <property type="entry name" value="HIS_KIN"/>
    <property type="match status" value="1"/>
</dbReference>
<dbReference type="AlphaFoldDB" id="A0A1Y0I502"/>
<evidence type="ECO:0000256" key="6">
    <source>
        <dbReference type="ARBA" id="ARBA00022679"/>
    </source>
</evidence>
<feature type="domain" description="Histidine kinase" evidence="11">
    <location>
        <begin position="221"/>
        <end position="425"/>
    </location>
</feature>
<dbReference type="PANTHER" id="PTHR44936:SF10">
    <property type="entry name" value="SENSOR PROTEIN RSTB"/>
    <property type="match status" value="1"/>
</dbReference>
<keyword evidence="4" id="KW-1003">Cell membrane</keyword>
<dbReference type="Pfam" id="PF00512">
    <property type="entry name" value="HisKA"/>
    <property type="match status" value="1"/>
</dbReference>
<evidence type="ECO:0000256" key="2">
    <source>
        <dbReference type="ARBA" id="ARBA00004651"/>
    </source>
</evidence>
<dbReference type="PANTHER" id="PTHR44936">
    <property type="entry name" value="SENSOR PROTEIN CREC"/>
    <property type="match status" value="1"/>
</dbReference>
<name>A0A1Y0I502_9GAMM</name>
<dbReference type="CDD" id="cd00082">
    <property type="entry name" value="HisKA"/>
    <property type="match status" value="1"/>
</dbReference>
<evidence type="ECO:0000256" key="5">
    <source>
        <dbReference type="ARBA" id="ARBA00022553"/>
    </source>
</evidence>
<keyword evidence="10" id="KW-0472">Membrane</keyword>